<evidence type="ECO:0000256" key="1">
    <source>
        <dbReference type="SAM" id="MobiDB-lite"/>
    </source>
</evidence>
<name>A0ABV0Q4S8_9TELE</name>
<feature type="region of interest" description="Disordered" evidence="1">
    <location>
        <begin position="106"/>
        <end position="142"/>
    </location>
</feature>
<keyword evidence="3" id="KW-1185">Reference proteome</keyword>
<sequence length="142" mass="14866">SQLSVNQDSGDPFLGAGSPVVPAVAGLSVTPQDILLPLGSTSLSSTPLSLELHIDEEGYSLTENQTPACVVPGDEDKSWEEEVGIYPEFSREGTLTPMTESSWMDECFTPSSCPGTPDAALDLPVQQPSTVDRLSASGQVGI</sequence>
<evidence type="ECO:0000313" key="3">
    <source>
        <dbReference type="Proteomes" id="UP001434883"/>
    </source>
</evidence>
<proteinExistence type="predicted"/>
<comment type="caution">
    <text evidence="2">The sequence shown here is derived from an EMBL/GenBank/DDBJ whole genome shotgun (WGS) entry which is preliminary data.</text>
</comment>
<dbReference type="Proteomes" id="UP001434883">
    <property type="component" value="Unassembled WGS sequence"/>
</dbReference>
<feature type="non-terminal residue" evidence="2">
    <location>
        <position position="1"/>
    </location>
</feature>
<gene>
    <name evidence="2" type="ORF">XENOCAPTIV_010111</name>
</gene>
<feature type="compositionally biased region" description="Polar residues" evidence="1">
    <location>
        <begin position="126"/>
        <end position="142"/>
    </location>
</feature>
<accession>A0ABV0Q4S8</accession>
<evidence type="ECO:0000313" key="2">
    <source>
        <dbReference type="EMBL" id="MEQ2190784.1"/>
    </source>
</evidence>
<dbReference type="EMBL" id="JAHRIN010000221">
    <property type="protein sequence ID" value="MEQ2190784.1"/>
    <property type="molecule type" value="Genomic_DNA"/>
</dbReference>
<organism evidence="2 3">
    <name type="scientific">Xenoophorus captivus</name>
    <dbReference type="NCBI Taxonomy" id="1517983"/>
    <lineage>
        <taxon>Eukaryota</taxon>
        <taxon>Metazoa</taxon>
        <taxon>Chordata</taxon>
        <taxon>Craniata</taxon>
        <taxon>Vertebrata</taxon>
        <taxon>Euteleostomi</taxon>
        <taxon>Actinopterygii</taxon>
        <taxon>Neopterygii</taxon>
        <taxon>Teleostei</taxon>
        <taxon>Neoteleostei</taxon>
        <taxon>Acanthomorphata</taxon>
        <taxon>Ovalentaria</taxon>
        <taxon>Atherinomorphae</taxon>
        <taxon>Cyprinodontiformes</taxon>
        <taxon>Goodeidae</taxon>
        <taxon>Xenoophorus</taxon>
    </lineage>
</organism>
<reference evidence="2 3" key="1">
    <citation type="submission" date="2021-06" db="EMBL/GenBank/DDBJ databases">
        <authorList>
            <person name="Palmer J.M."/>
        </authorList>
    </citation>
    <scope>NUCLEOTIDE SEQUENCE [LARGE SCALE GENOMIC DNA]</scope>
    <source>
        <strain evidence="2 3">XC_2019</strain>
        <tissue evidence="2">Muscle</tissue>
    </source>
</reference>
<protein>
    <submittedName>
        <fullName evidence="2">Uncharacterized protein</fullName>
    </submittedName>
</protein>